<evidence type="ECO:0000313" key="4">
    <source>
        <dbReference type="EMBL" id="ROT70711.1"/>
    </source>
</evidence>
<keyword evidence="3" id="KW-0732">Signal</keyword>
<feature type="chain" id="PRO_5019048000" evidence="3">
    <location>
        <begin position="24"/>
        <end position="797"/>
    </location>
</feature>
<feature type="region of interest" description="Disordered" evidence="1">
    <location>
        <begin position="496"/>
        <end position="543"/>
    </location>
</feature>
<feature type="compositionally biased region" description="Polar residues" evidence="1">
    <location>
        <begin position="125"/>
        <end position="141"/>
    </location>
</feature>
<feature type="compositionally biased region" description="Low complexity" evidence="1">
    <location>
        <begin position="578"/>
        <end position="593"/>
    </location>
</feature>
<proteinExistence type="predicted"/>
<evidence type="ECO:0000256" key="2">
    <source>
        <dbReference type="SAM" id="Phobius"/>
    </source>
</evidence>
<feature type="compositionally biased region" description="Basic and acidic residues" evidence="1">
    <location>
        <begin position="642"/>
        <end position="651"/>
    </location>
</feature>
<feature type="compositionally biased region" description="Basic residues" evidence="1">
    <location>
        <begin position="80"/>
        <end position="93"/>
    </location>
</feature>
<dbReference type="EMBL" id="QCYY01002395">
    <property type="protein sequence ID" value="ROT70711.1"/>
    <property type="molecule type" value="Genomic_DNA"/>
</dbReference>
<evidence type="ECO:0000256" key="1">
    <source>
        <dbReference type="SAM" id="MobiDB-lite"/>
    </source>
</evidence>
<keyword evidence="2" id="KW-1133">Transmembrane helix</keyword>
<dbReference type="Proteomes" id="UP000283509">
    <property type="component" value="Unassembled WGS sequence"/>
</dbReference>
<evidence type="ECO:0000313" key="5">
    <source>
        <dbReference type="Proteomes" id="UP000283509"/>
    </source>
</evidence>
<feature type="region of interest" description="Disordered" evidence="1">
    <location>
        <begin position="578"/>
        <end position="651"/>
    </location>
</feature>
<feature type="compositionally biased region" description="Polar residues" evidence="1">
    <location>
        <begin position="415"/>
        <end position="428"/>
    </location>
</feature>
<feature type="region of interest" description="Disordered" evidence="1">
    <location>
        <begin position="184"/>
        <end position="221"/>
    </location>
</feature>
<evidence type="ECO:0000256" key="3">
    <source>
        <dbReference type="SAM" id="SignalP"/>
    </source>
</evidence>
<feature type="signal peptide" evidence="3">
    <location>
        <begin position="1"/>
        <end position="23"/>
    </location>
</feature>
<reference evidence="4 5" key="1">
    <citation type="submission" date="2018-04" db="EMBL/GenBank/DDBJ databases">
        <authorList>
            <person name="Zhang X."/>
            <person name="Yuan J."/>
            <person name="Li F."/>
            <person name="Xiang J."/>
        </authorList>
    </citation>
    <scope>NUCLEOTIDE SEQUENCE [LARGE SCALE GENOMIC DNA]</scope>
    <source>
        <tissue evidence="4">Muscle</tissue>
    </source>
</reference>
<comment type="caution">
    <text evidence="4">The sequence shown here is derived from an EMBL/GenBank/DDBJ whole genome shotgun (WGS) entry which is preliminary data.</text>
</comment>
<feature type="region of interest" description="Disordered" evidence="1">
    <location>
        <begin position="234"/>
        <end position="372"/>
    </location>
</feature>
<name>A0A423T2Q3_PENVA</name>
<sequence length="797" mass="84320">MRHLVTASLLLLAAVGGRVGVRGRPQDMSAEDTHKRYVLAEPPRREAEQRNFSFWGRGASGGGSAERRPNLPWQTSPRTPSHKRPPPQRHNLRVHSFQSTFPFESEVRGEGYHSTIRFDPFGSSLPPQSSHYPKSQTYGNWGTTRRPRPVASAEIPGPLPSPVSAAFASAEVYSSGEKLGRLPLAPTEFPRPFPDPSIRASVPDSGFPRPPPARPFLNPGNLAGLLEGDSLGDAITPVSAPADLTTDATPLSPSASREVASGRPSPEDVDIDYPSVANVFADRPSQPRSGEQVAASEANSEPRLEASDRNEADHNSSAGIVPEASVEVAVSTARPPPAVAEDQGQDPAPSQESFAGDSAPPAGSKGEAAHDYDPEYYDNLYDEFMDMYYDQTGADGGEGPSSPPSPPDDHEEQPSRSIPATTASSTVARSGAPISLSEILQGMGMILPQFLVALQGEGMSLKEFTTSLQARGLTQREFSGVKGSIFGFMPGGRLSFEGAKKPGGSSTEEGAGKGAGEGVQASAEGDAATSAAAGEGADEGQSPIPIKVDLASIMKDKGLSASDILHDLGSIFSLTDSGPSEGGAAAAKKASPAEGGGPSSEEQGGDGPRPRPYTTPETPVSLRPYRTSAESGRRPPRPYRPLGHEGGRSDANYRRILTNRFQTTERTTLRPPYVPPPYNPESDLSSLLDDDYFPLYDDDPNSLNMSTKSAIMAASILGGVAMCVFLAILVVVMYKGRARNRRVPLALPSDASSSSTPPIYSTRMSVGKGAYKSAGFWGTLKKRFDPYSLSSTPTTMS</sequence>
<feature type="region of interest" description="Disordered" evidence="1">
    <location>
        <begin position="390"/>
        <end position="429"/>
    </location>
</feature>
<accession>A0A423T2Q3</accession>
<feature type="compositionally biased region" description="Basic and acidic residues" evidence="1">
    <location>
        <begin position="300"/>
        <end position="314"/>
    </location>
</feature>
<reference evidence="4 5" key="2">
    <citation type="submission" date="2019-01" db="EMBL/GenBank/DDBJ databases">
        <title>The decoding of complex shrimp genome reveals the adaptation for benthos swimmer, frequently molting mechanism and breeding impact on genome.</title>
        <authorList>
            <person name="Sun Y."/>
            <person name="Gao Y."/>
            <person name="Yu Y."/>
        </authorList>
    </citation>
    <scope>NUCLEOTIDE SEQUENCE [LARGE SCALE GENOMIC DNA]</scope>
    <source>
        <tissue evidence="4">Muscle</tissue>
    </source>
</reference>
<keyword evidence="2" id="KW-0472">Membrane</keyword>
<feature type="region of interest" description="Disordered" evidence="1">
    <location>
        <begin position="121"/>
        <end position="141"/>
    </location>
</feature>
<organism evidence="4 5">
    <name type="scientific">Penaeus vannamei</name>
    <name type="common">Whiteleg shrimp</name>
    <name type="synonym">Litopenaeus vannamei</name>
    <dbReference type="NCBI Taxonomy" id="6689"/>
    <lineage>
        <taxon>Eukaryota</taxon>
        <taxon>Metazoa</taxon>
        <taxon>Ecdysozoa</taxon>
        <taxon>Arthropoda</taxon>
        <taxon>Crustacea</taxon>
        <taxon>Multicrustacea</taxon>
        <taxon>Malacostraca</taxon>
        <taxon>Eumalacostraca</taxon>
        <taxon>Eucarida</taxon>
        <taxon>Decapoda</taxon>
        <taxon>Dendrobranchiata</taxon>
        <taxon>Penaeoidea</taxon>
        <taxon>Penaeidae</taxon>
        <taxon>Penaeus</taxon>
    </lineage>
</organism>
<keyword evidence="5" id="KW-1185">Reference proteome</keyword>
<feature type="compositionally biased region" description="Polar residues" evidence="1">
    <location>
        <begin position="246"/>
        <end position="255"/>
    </location>
</feature>
<dbReference type="AlphaFoldDB" id="A0A423T2Q3"/>
<protein>
    <submittedName>
        <fullName evidence="4">Uncharacterized protein</fullName>
    </submittedName>
</protein>
<feature type="region of interest" description="Disordered" evidence="1">
    <location>
        <begin position="49"/>
        <end position="97"/>
    </location>
</feature>
<keyword evidence="2" id="KW-0812">Transmembrane</keyword>
<feature type="transmembrane region" description="Helical" evidence="2">
    <location>
        <begin position="710"/>
        <end position="734"/>
    </location>
</feature>
<feature type="compositionally biased region" description="Low complexity" evidence="1">
    <location>
        <begin position="521"/>
        <end position="535"/>
    </location>
</feature>
<gene>
    <name evidence="4" type="ORF">C7M84_010980</name>
</gene>
<dbReference type="OrthoDB" id="6380095at2759"/>